<organism evidence="1 2">
    <name type="scientific">Tenacibaculum skagerrakense</name>
    <dbReference type="NCBI Taxonomy" id="186571"/>
    <lineage>
        <taxon>Bacteria</taxon>
        <taxon>Pseudomonadati</taxon>
        <taxon>Bacteroidota</taxon>
        <taxon>Flavobacteriia</taxon>
        <taxon>Flavobacteriales</taxon>
        <taxon>Flavobacteriaceae</taxon>
        <taxon>Tenacibaculum</taxon>
    </lineage>
</organism>
<sequence length="186" mass="20853">MKKLTKIVSILCISFLFVQCGKDKFTIAKGKVGQLTTKTTVQELDKIFAKDSLVKILSEGAKGNNYFQDDDVYEVYEKGGKLLLSIIPKEQLDSTSVIKSVEIFDERFKTEKGLNINSTFNEINSNNAISKIEPSFSSVTVFIDDLNATIAIDKEGLGLSDYNMKKVSIEQIPDLAKMKSFIIWFN</sequence>
<comment type="caution">
    <text evidence="1">The sequence shown here is derived from an EMBL/GenBank/DDBJ whole genome shotgun (WGS) entry which is preliminary data.</text>
</comment>
<gene>
    <name evidence="1" type="ORF">EV195_1133</name>
</gene>
<protein>
    <submittedName>
        <fullName evidence="1">Uncharacterized protein</fullName>
    </submittedName>
</protein>
<dbReference type="RefSeq" id="WP_243693135.1">
    <property type="nucleotide sequence ID" value="NZ_SLXM01000013.1"/>
</dbReference>
<dbReference type="EMBL" id="SLXM01000013">
    <property type="protein sequence ID" value="TCP22155.1"/>
    <property type="molecule type" value="Genomic_DNA"/>
</dbReference>
<dbReference type="Proteomes" id="UP000294564">
    <property type="component" value="Unassembled WGS sequence"/>
</dbReference>
<name>A0A4R2NLJ9_9FLAO</name>
<evidence type="ECO:0000313" key="2">
    <source>
        <dbReference type="Proteomes" id="UP000294564"/>
    </source>
</evidence>
<dbReference type="AlphaFoldDB" id="A0A4R2NLJ9"/>
<accession>A0A4R2NLJ9</accession>
<reference evidence="1 2" key="1">
    <citation type="submission" date="2019-03" db="EMBL/GenBank/DDBJ databases">
        <title>Genomic Encyclopedia of Type Strains, Phase IV (KMG-IV): sequencing the most valuable type-strain genomes for metagenomic binning, comparative biology and taxonomic classification.</title>
        <authorList>
            <person name="Goeker M."/>
        </authorList>
    </citation>
    <scope>NUCLEOTIDE SEQUENCE [LARGE SCALE GENOMIC DNA]</scope>
    <source>
        <strain evidence="1 2">DSM 14836</strain>
    </source>
</reference>
<evidence type="ECO:0000313" key="1">
    <source>
        <dbReference type="EMBL" id="TCP22155.1"/>
    </source>
</evidence>
<proteinExistence type="predicted"/>
<keyword evidence="2" id="KW-1185">Reference proteome</keyword>